<keyword evidence="2" id="KW-0812">Transmembrane</keyword>
<comment type="caution">
    <text evidence="3">The sequence shown here is derived from an EMBL/GenBank/DDBJ whole genome shotgun (WGS) entry which is preliminary data.</text>
</comment>
<feature type="compositionally biased region" description="Low complexity" evidence="1">
    <location>
        <begin position="675"/>
        <end position="689"/>
    </location>
</feature>
<feature type="transmembrane region" description="Helical" evidence="2">
    <location>
        <begin position="201"/>
        <end position="222"/>
    </location>
</feature>
<reference evidence="3" key="1">
    <citation type="journal article" date="2021" name="Proc. Natl. Acad. Sci. U.S.A.">
        <title>Three genomes in the algal genus Volvox reveal the fate of a haploid sex-determining region after a transition to homothallism.</title>
        <authorList>
            <person name="Yamamoto K."/>
            <person name="Hamaji T."/>
            <person name="Kawai-Toyooka H."/>
            <person name="Matsuzaki R."/>
            <person name="Takahashi F."/>
            <person name="Nishimura Y."/>
            <person name="Kawachi M."/>
            <person name="Noguchi H."/>
            <person name="Minakuchi Y."/>
            <person name="Umen J.G."/>
            <person name="Toyoda A."/>
            <person name="Nozaki H."/>
        </authorList>
    </citation>
    <scope>NUCLEOTIDE SEQUENCE</scope>
    <source>
        <strain evidence="3">NIES-3780</strain>
    </source>
</reference>
<dbReference type="AlphaFoldDB" id="A0A8J4F1Y6"/>
<sequence length="689" mass="72423">MMRCTAWSYVPDGVFPARSPCVAHNRDVTPCIRQRIGLPGGTFGWPICLGRSVWPQSATTAIASRLSRCKVPRRPDPRVGRHGIADLSPTGVALSAKYVFADLTNSRSIRRRVLSTVASASGSPSGNKNDGGSSNAAGRRDTKTGSQSSGGIAESGDGGSGGRSVEVASAAVAASVAAAAVVGAVASAAPPPPPRATALGLLQRVVTLLRSQFLAVLLLYAIKDGVAFLLHRVTQRMTNHAAEVLLGVPTSSAGNPWWLYLDPAFIRAHPGYELLIGLFFLACLPFTIALNSLVFTTAALICPPKRQLKDAVTLNSVSSSSSPSPPSSSWQSPSLTEPPFSSSSSSLSSSASLLSPRSRSKRIGVGESMYLPSDDPAAAALADLGIHALPTVPPPSGQADGSPVTIATLSSRSSPLFAEPTPSMSTISAATTLAAAPFSLPLEAEAGEADGKGATTPEGNGPWDALRTALASVAAALPEATRAFSRVWWVDLQFNARALPLQGLCLLVLPALWAIPRLMRIQLALPVAVLEARSGRDALNRSSNLMTSSIAAYSWPFAALLAVGRLLEYVQGLALVLIPPRWWREVVEVPLLIAGAFLLLKASVHRLQDLLPLAAYLELTQQEAETAQKLQDEMQPLHPRTDLERKEHHDQEQREQQQQQPREVHARGNSPTQSGNAAALPGAAAGAAT</sequence>
<keyword evidence="4" id="KW-1185">Reference proteome</keyword>
<feature type="compositionally biased region" description="Basic and acidic residues" evidence="1">
    <location>
        <begin position="640"/>
        <end position="655"/>
    </location>
</feature>
<feature type="region of interest" description="Disordered" evidence="1">
    <location>
        <begin position="316"/>
        <end position="353"/>
    </location>
</feature>
<dbReference type="EMBL" id="BNCO01000025">
    <property type="protein sequence ID" value="GIL56674.1"/>
    <property type="molecule type" value="Genomic_DNA"/>
</dbReference>
<feature type="region of interest" description="Disordered" evidence="1">
    <location>
        <begin position="640"/>
        <end position="689"/>
    </location>
</feature>
<name>A0A8J4F1Y6_9CHLO</name>
<keyword evidence="2" id="KW-1133">Transmembrane helix</keyword>
<dbReference type="Proteomes" id="UP000747399">
    <property type="component" value="Unassembled WGS sequence"/>
</dbReference>
<evidence type="ECO:0000256" key="1">
    <source>
        <dbReference type="SAM" id="MobiDB-lite"/>
    </source>
</evidence>
<feature type="compositionally biased region" description="Polar residues" evidence="1">
    <location>
        <begin position="117"/>
        <end position="136"/>
    </location>
</feature>
<gene>
    <name evidence="3" type="ORF">Vafri_11999</name>
</gene>
<evidence type="ECO:0000313" key="3">
    <source>
        <dbReference type="EMBL" id="GIL56674.1"/>
    </source>
</evidence>
<evidence type="ECO:0000313" key="4">
    <source>
        <dbReference type="Proteomes" id="UP000747399"/>
    </source>
</evidence>
<keyword evidence="2" id="KW-0472">Membrane</keyword>
<accession>A0A8J4F1Y6</accession>
<protein>
    <submittedName>
        <fullName evidence="3">Uncharacterized protein</fullName>
    </submittedName>
</protein>
<organism evidence="3 4">
    <name type="scientific">Volvox africanus</name>
    <dbReference type="NCBI Taxonomy" id="51714"/>
    <lineage>
        <taxon>Eukaryota</taxon>
        <taxon>Viridiplantae</taxon>
        <taxon>Chlorophyta</taxon>
        <taxon>core chlorophytes</taxon>
        <taxon>Chlorophyceae</taxon>
        <taxon>CS clade</taxon>
        <taxon>Chlamydomonadales</taxon>
        <taxon>Volvocaceae</taxon>
        <taxon>Volvox</taxon>
    </lineage>
</organism>
<feature type="region of interest" description="Disordered" evidence="1">
    <location>
        <begin position="117"/>
        <end position="160"/>
    </location>
</feature>
<feature type="transmembrane region" description="Helical" evidence="2">
    <location>
        <begin position="167"/>
        <end position="189"/>
    </location>
</feature>
<feature type="transmembrane region" description="Helical" evidence="2">
    <location>
        <begin position="274"/>
        <end position="301"/>
    </location>
</feature>
<proteinExistence type="predicted"/>
<evidence type="ECO:0000256" key="2">
    <source>
        <dbReference type="SAM" id="Phobius"/>
    </source>
</evidence>